<dbReference type="GO" id="GO:0032259">
    <property type="term" value="P:methylation"/>
    <property type="evidence" value="ECO:0007669"/>
    <property type="project" value="UniProtKB-KW"/>
</dbReference>
<dbReference type="InterPro" id="IPR017610">
    <property type="entry name" value="tRNA_S-uridine_synth_MnmC_C"/>
</dbReference>
<name>A0ABX7QWD6_9GAMM</name>
<evidence type="ECO:0000256" key="6">
    <source>
        <dbReference type="ARBA" id="ARBA00022694"/>
    </source>
</evidence>
<evidence type="ECO:0000259" key="10">
    <source>
        <dbReference type="Pfam" id="PF01266"/>
    </source>
</evidence>
<keyword evidence="1" id="KW-0963">Cytoplasm</keyword>
<feature type="domain" description="FAD dependent oxidoreductase" evidence="10">
    <location>
        <begin position="229"/>
        <end position="600"/>
    </location>
</feature>
<dbReference type="Pfam" id="PF01266">
    <property type="entry name" value="DAO"/>
    <property type="match status" value="1"/>
</dbReference>
<dbReference type="EMBL" id="CP071503">
    <property type="protein sequence ID" value="QSX34971.1"/>
    <property type="molecule type" value="Genomic_DNA"/>
</dbReference>
<keyword evidence="2 11" id="KW-0489">Methyltransferase</keyword>
<evidence type="ECO:0000256" key="3">
    <source>
        <dbReference type="ARBA" id="ARBA00022630"/>
    </source>
</evidence>
<keyword evidence="5" id="KW-0949">S-adenosyl-L-methionine</keyword>
<evidence type="ECO:0000313" key="12">
    <source>
        <dbReference type="Proteomes" id="UP000662770"/>
    </source>
</evidence>
<dbReference type="EC" id="2.1.1.61" evidence="11"/>
<protein>
    <submittedName>
        <fullName evidence="11">FAD-dependent 5-carboxymethylaminomethyl-2-thiouridine(34) oxidoreductase MnmC</fullName>
        <ecNumber evidence="11">2.1.1.61</ecNumber>
    </submittedName>
</protein>
<evidence type="ECO:0000256" key="8">
    <source>
        <dbReference type="ARBA" id="ARBA00023002"/>
    </source>
</evidence>
<dbReference type="Gene3D" id="3.50.50.60">
    <property type="entry name" value="FAD/NAD(P)-binding domain"/>
    <property type="match status" value="1"/>
</dbReference>
<dbReference type="RefSeq" id="WP_207356168.1">
    <property type="nucleotide sequence ID" value="NZ_CP071503.1"/>
</dbReference>
<keyword evidence="6" id="KW-0819">tRNA processing</keyword>
<evidence type="ECO:0000256" key="1">
    <source>
        <dbReference type="ARBA" id="ARBA00022490"/>
    </source>
</evidence>
<keyword evidence="12" id="KW-1185">Reference proteome</keyword>
<keyword evidence="7" id="KW-0274">FAD</keyword>
<dbReference type="InterPro" id="IPR006076">
    <property type="entry name" value="FAD-dep_OxRdtase"/>
</dbReference>
<evidence type="ECO:0000256" key="2">
    <source>
        <dbReference type="ARBA" id="ARBA00022603"/>
    </source>
</evidence>
<dbReference type="InterPro" id="IPR036188">
    <property type="entry name" value="FAD/NAD-bd_sf"/>
</dbReference>
<dbReference type="PANTHER" id="PTHR13847">
    <property type="entry name" value="SARCOSINE DEHYDROGENASE-RELATED"/>
    <property type="match status" value="1"/>
</dbReference>
<gene>
    <name evidence="11" type="primary">mnmC</name>
    <name evidence="11" type="ORF">JYB87_07060</name>
</gene>
<sequence>MQTTEHPRFSATIAYCGITAIKTLFDEISAETASIHGYRLLFLSANDTAPSALQQQLLQQLAQLASDPSTDELKLAISQMSADALITGQRFIHKQLCIDIYPQLSSEHLKQRLIPFASIGHWDLSHTDCNTFATATIWQMALLSITAATVKLAANVSAALQQQIVTAGFQLNKSNAGSGSEIPLMTCASAPNDSEIVQQEKSALANKALQTRMPFPVFVVPSTLANDPVAIIGAGVAGSQLALSLAEKGVASQVFCADAEPGVAASGNRQGALYPLLTPEDSVQNRFFVQAFEYSRQRIAALARSQPELAHAFCGVLQTGFDDRSRQRLAKIANGQSWSNAVLQWKSSADASAIAGLPIHEEAIYYPNGGWVCPKQLSQLALLQAQALGFCRLTTKCHIDKIESTPAGWMLTSGEYQFGPFKRLVLANGAGVTELPQLQALPISPFRGQVSEIDTNPTLSQLSTVICAKGYLTPAWQQQHCLGATYVKGDRNCDIRANEQQDNLDKLKLSYQAHDWVEQIDKGERARVGIRMVTRDHLPMVGAAPDVTAIFAKADSLGPTPESIAEWEAQPAPVLTGLYLLAGLGSRGICSGPLAAEMLACELTQQPMPVSLEVQQALSPNRMWLRKLLKGRAISL</sequence>
<dbReference type="GO" id="GO:0004808">
    <property type="term" value="F:tRNA (5-methylaminomethyl-2-thiouridylate)(34)-methyltransferase activity"/>
    <property type="evidence" value="ECO:0007669"/>
    <property type="project" value="UniProtKB-EC"/>
</dbReference>
<dbReference type="NCBIfam" id="TIGR03197">
    <property type="entry name" value="MnmC_Cterm"/>
    <property type="match status" value="1"/>
</dbReference>
<evidence type="ECO:0000256" key="9">
    <source>
        <dbReference type="ARBA" id="ARBA00023268"/>
    </source>
</evidence>
<dbReference type="Gene3D" id="3.30.9.10">
    <property type="entry name" value="D-Amino Acid Oxidase, subunit A, domain 2"/>
    <property type="match status" value="1"/>
</dbReference>
<keyword evidence="8" id="KW-0560">Oxidoreductase</keyword>
<dbReference type="Proteomes" id="UP000662770">
    <property type="component" value="Chromosome"/>
</dbReference>
<accession>A0ABX7QWD6</accession>
<reference evidence="11 12" key="1">
    <citation type="submission" date="2021-03" db="EMBL/GenBank/DDBJ databases">
        <title>Novel species identification of genus Shewanella.</title>
        <authorList>
            <person name="Liu G."/>
            <person name="Zhang Q."/>
        </authorList>
    </citation>
    <scope>NUCLEOTIDE SEQUENCE [LARGE SCALE GENOMIC DNA]</scope>
    <source>
        <strain evidence="11 12">FJAT-51800</strain>
    </source>
</reference>
<dbReference type="PANTHER" id="PTHR13847:SF283">
    <property type="entry name" value="TRNA 5-METHYLAMINOMETHYL-2-THIOURIDINE BIOSYNTHESIS BIFUNCTIONAL PROTEIN MNMC"/>
    <property type="match status" value="1"/>
</dbReference>
<keyword evidence="9" id="KW-0511">Multifunctional enzyme</keyword>
<evidence type="ECO:0000313" key="11">
    <source>
        <dbReference type="EMBL" id="QSX34971.1"/>
    </source>
</evidence>
<proteinExistence type="predicted"/>
<evidence type="ECO:0000256" key="7">
    <source>
        <dbReference type="ARBA" id="ARBA00022827"/>
    </source>
</evidence>
<organism evidence="11 12">
    <name type="scientific">Shewanella avicenniae</name>
    <dbReference type="NCBI Taxonomy" id="2814294"/>
    <lineage>
        <taxon>Bacteria</taxon>
        <taxon>Pseudomonadati</taxon>
        <taxon>Pseudomonadota</taxon>
        <taxon>Gammaproteobacteria</taxon>
        <taxon>Alteromonadales</taxon>
        <taxon>Shewanellaceae</taxon>
        <taxon>Shewanella</taxon>
    </lineage>
</organism>
<keyword evidence="3" id="KW-0285">Flavoprotein</keyword>
<evidence type="ECO:0000256" key="4">
    <source>
        <dbReference type="ARBA" id="ARBA00022679"/>
    </source>
</evidence>
<evidence type="ECO:0000256" key="5">
    <source>
        <dbReference type="ARBA" id="ARBA00022691"/>
    </source>
</evidence>
<dbReference type="SUPFAM" id="SSF51905">
    <property type="entry name" value="FAD/NAD(P)-binding domain"/>
    <property type="match status" value="1"/>
</dbReference>
<keyword evidence="4 11" id="KW-0808">Transferase</keyword>